<dbReference type="PROSITE" id="PS51257">
    <property type="entry name" value="PROKAR_LIPOPROTEIN"/>
    <property type="match status" value="1"/>
</dbReference>
<proteinExistence type="predicted"/>
<feature type="region of interest" description="Disordered" evidence="1">
    <location>
        <begin position="89"/>
        <end position="109"/>
    </location>
</feature>
<keyword evidence="4" id="KW-1185">Reference proteome</keyword>
<evidence type="ECO:0000313" key="3">
    <source>
        <dbReference type="EMBL" id="MCK8785750.1"/>
    </source>
</evidence>
<feature type="chain" id="PRO_5040988099" evidence="2">
    <location>
        <begin position="29"/>
        <end position="109"/>
    </location>
</feature>
<keyword evidence="2" id="KW-0732">Signal</keyword>
<feature type="signal peptide" evidence="2">
    <location>
        <begin position="1"/>
        <end position="28"/>
    </location>
</feature>
<reference evidence="3" key="1">
    <citation type="submission" date="2022-04" db="EMBL/GenBank/DDBJ databases">
        <title>Roseomonas acroporae sp. nov., isolated from coral Acropora digitifera.</title>
        <authorList>
            <person name="Sun H."/>
        </authorList>
    </citation>
    <scope>NUCLEOTIDE SEQUENCE</scope>
    <source>
        <strain evidence="3">NAR14</strain>
    </source>
</reference>
<organism evidence="3 4">
    <name type="scientific">Roseomonas acroporae</name>
    <dbReference type="NCBI Taxonomy" id="2937791"/>
    <lineage>
        <taxon>Bacteria</taxon>
        <taxon>Pseudomonadati</taxon>
        <taxon>Pseudomonadota</taxon>
        <taxon>Alphaproteobacteria</taxon>
        <taxon>Acetobacterales</taxon>
        <taxon>Roseomonadaceae</taxon>
        <taxon>Roseomonas</taxon>
    </lineage>
</organism>
<dbReference type="EMBL" id="JALPRX010000065">
    <property type="protein sequence ID" value="MCK8785750.1"/>
    <property type="molecule type" value="Genomic_DNA"/>
</dbReference>
<dbReference type="Proteomes" id="UP001139516">
    <property type="component" value="Unassembled WGS sequence"/>
</dbReference>
<sequence>MMRSSRHAATRRLLPLLTPLSLALLVAACEGPADPFHAEGRWRPAGANEANLRAMVADPADLVRGRSDPRGDAQTATAAVSRLRRDQVRALPNTTASTIGIDGGGAGGR</sequence>
<accession>A0A9X1YB83</accession>
<protein>
    <submittedName>
        <fullName evidence="3">CpaD family pilus assembly protein</fullName>
    </submittedName>
</protein>
<dbReference type="AlphaFoldDB" id="A0A9X1YB83"/>
<evidence type="ECO:0000256" key="2">
    <source>
        <dbReference type="SAM" id="SignalP"/>
    </source>
</evidence>
<evidence type="ECO:0000256" key="1">
    <source>
        <dbReference type="SAM" id="MobiDB-lite"/>
    </source>
</evidence>
<name>A0A9X1YB83_9PROT</name>
<evidence type="ECO:0000313" key="4">
    <source>
        <dbReference type="Proteomes" id="UP001139516"/>
    </source>
</evidence>
<gene>
    <name evidence="3" type="ORF">M0638_15300</name>
</gene>
<dbReference type="RefSeq" id="WP_248667865.1">
    <property type="nucleotide sequence ID" value="NZ_JALPRX010000065.1"/>
</dbReference>
<comment type="caution">
    <text evidence="3">The sequence shown here is derived from an EMBL/GenBank/DDBJ whole genome shotgun (WGS) entry which is preliminary data.</text>
</comment>